<sequence>MVHPLSARGQLAASRVMQLAIVGILLVGLWTRNVAVVVNAALSLAVTVLPAVLERDWDIPLDAGLTLWLTTAVLLHAIGMLGLYSSVPWWDHLTHTLSATVVAAVGYTTARAIDEHSDAVYFPPRFLFVYVLLFTLALGVFWEVLEFAVHGLSDVVGIDAVLVQYSLEDTLVDLVFDAVGAVLVSLFGTTTLRSAVDTLTARLAGSSTDESR</sequence>
<feature type="transmembrane region" description="Helical" evidence="1">
    <location>
        <begin position="65"/>
        <end position="87"/>
    </location>
</feature>
<name>A0A1G9XSY4_9EURY</name>
<keyword evidence="1" id="KW-1133">Transmembrane helix</keyword>
<dbReference type="STRING" id="660521.SAMN04487949_3100"/>
<organism evidence="2 3">
    <name type="scientific">Halogranum gelatinilyticum</name>
    <dbReference type="NCBI Taxonomy" id="660521"/>
    <lineage>
        <taxon>Archaea</taxon>
        <taxon>Methanobacteriati</taxon>
        <taxon>Methanobacteriota</taxon>
        <taxon>Stenosarchaea group</taxon>
        <taxon>Halobacteria</taxon>
        <taxon>Halobacteriales</taxon>
        <taxon>Haloferacaceae</taxon>
    </lineage>
</organism>
<protein>
    <submittedName>
        <fullName evidence="2">Uncharacterized protein</fullName>
    </submittedName>
</protein>
<dbReference type="RefSeq" id="WP_089698834.1">
    <property type="nucleotide sequence ID" value="NZ_FNHL01000004.1"/>
</dbReference>
<dbReference type="Proteomes" id="UP000199451">
    <property type="component" value="Unassembled WGS sequence"/>
</dbReference>
<keyword evidence="1" id="KW-0812">Transmembrane</keyword>
<feature type="transmembrane region" description="Helical" evidence="1">
    <location>
        <begin position="12"/>
        <end position="30"/>
    </location>
</feature>
<gene>
    <name evidence="2" type="ORF">SAMN04487949_3100</name>
</gene>
<feature type="transmembrane region" description="Helical" evidence="1">
    <location>
        <begin position="174"/>
        <end position="192"/>
    </location>
</feature>
<evidence type="ECO:0000313" key="3">
    <source>
        <dbReference type="Proteomes" id="UP000199451"/>
    </source>
</evidence>
<evidence type="ECO:0000256" key="1">
    <source>
        <dbReference type="SAM" id="Phobius"/>
    </source>
</evidence>
<feature type="transmembrane region" description="Helical" evidence="1">
    <location>
        <begin position="36"/>
        <end position="53"/>
    </location>
</feature>
<dbReference type="InterPro" id="IPR014509">
    <property type="entry name" value="YjdF-like"/>
</dbReference>
<evidence type="ECO:0000313" key="2">
    <source>
        <dbReference type="EMBL" id="SDM99373.1"/>
    </source>
</evidence>
<dbReference type="AlphaFoldDB" id="A0A1G9XSY4"/>
<keyword evidence="1" id="KW-0472">Membrane</keyword>
<reference evidence="3" key="1">
    <citation type="submission" date="2016-10" db="EMBL/GenBank/DDBJ databases">
        <authorList>
            <person name="Varghese N."/>
            <person name="Submissions S."/>
        </authorList>
    </citation>
    <scope>NUCLEOTIDE SEQUENCE [LARGE SCALE GENOMIC DNA]</scope>
    <source>
        <strain evidence="3">CGMCC 1.10119</strain>
    </source>
</reference>
<dbReference type="EMBL" id="FNHL01000004">
    <property type="protein sequence ID" value="SDM99373.1"/>
    <property type="molecule type" value="Genomic_DNA"/>
</dbReference>
<proteinExistence type="predicted"/>
<feature type="transmembrane region" description="Helical" evidence="1">
    <location>
        <begin position="125"/>
        <end position="145"/>
    </location>
</feature>
<dbReference type="Pfam" id="PF09997">
    <property type="entry name" value="DUF2238"/>
    <property type="match status" value="1"/>
</dbReference>
<accession>A0A1G9XSY4</accession>
<keyword evidence="3" id="KW-1185">Reference proteome</keyword>